<dbReference type="Pfam" id="PF00209">
    <property type="entry name" value="SNF"/>
    <property type="match status" value="2"/>
</dbReference>
<evidence type="ECO:0000256" key="3">
    <source>
        <dbReference type="ARBA" id="ARBA00022692"/>
    </source>
</evidence>
<dbReference type="NCBIfam" id="NF037979">
    <property type="entry name" value="Na_transp"/>
    <property type="match status" value="1"/>
</dbReference>
<dbReference type="PANTHER" id="PTHR42948:SF1">
    <property type="entry name" value="TRANSPORTER"/>
    <property type="match status" value="1"/>
</dbReference>
<feature type="transmembrane region" description="Helical" evidence="7">
    <location>
        <begin position="301"/>
        <end position="327"/>
    </location>
</feature>
<dbReference type="OrthoDB" id="5288028at2"/>
<feature type="transmembrane region" description="Helical" evidence="7">
    <location>
        <begin position="348"/>
        <end position="367"/>
    </location>
</feature>
<keyword evidence="4 7" id="KW-1133">Transmembrane helix</keyword>
<evidence type="ECO:0000256" key="4">
    <source>
        <dbReference type="ARBA" id="ARBA00022989"/>
    </source>
</evidence>
<proteinExistence type="inferred from homology"/>
<dbReference type="Proteomes" id="UP000321201">
    <property type="component" value="Unassembled WGS sequence"/>
</dbReference>
<feature type="transmembrane region" description="Helical" evidence="7">
    <location>
        <begin position="12"/>
        <end position="31"/>
    </location>
</feature>
<feature type="transmembrane region" description="Helical" evidence="7">
    <location>
        <begin position="94"/>
        <end position="118"/>
    </location>
</feature>
<evidence type="ECO:0000256" key="6">
    <source>
        <dbReference type="RuleBase" id="RU003732"/>
    </source>
</evidence>
<keyword evidence="5 7" id="KW-0472">Membrane</keyword>
<keyword evidence="6" id="KW-0769">Symport</keyword>
<feature type="transmembrane region" description="Helical" evidence="7">
    <location>
        <begin position="258"/>
        <end position="281"/>
    </location>
</feature>
<sequence>MTEAIHRDHWSNRWAFVLATAGSAIGLGNIWKFPYMAGENGGGAFVLVYLGCIALVGLPVMMTEIMLGRRAQRNPVAAMERLAREAGAPRAWKLVGILGVFTGAVILSFYSVVAGWMLDYLIRAVTGRFHGMGPGEAKAAFGSLLASPYELALWHTVFMFLTMGVVAWGVTRGLERANKIMMPALAAILLVLVGYGLARGDMAGAVAFMFYPDFSRLSPQGVLAAMGQAFFTLSLGMGAVMVYGSYLQRHVSIARTSIYVACADTAFALLAGLAVFSIVFAHGMGPAAGPGLVMQTLPIAFGAMAGGAVLGALFFLLVVFAAWTSAISIAEPGVAWMVENLRVARGRACVVFGVVVWLLGIAALLSFNLWQGVSVFGLSIFDALDNLASNILLPLGGLAIVVFGAWVMKQTHAREELDLDEGWFRIWRFAAKYVAPVAIVLIFLNLTGLLPGA</sequence>
<organism evidence="8 9">
    <name type="scientific">Pelomicrobium methylotrophicum</name>
    <dbReference type="NCBI Taxonomy" id="2602750"/>
    <lineage>
        <taxon>Bacteria</taxon>
        <taxon>Pseudomonadati</taxon>
        <taxon>Pseudomonadota</taxon>
        <taxon>Hydrogenophilia</taxon>
        <taxon>Hydrogenophilia incertae sedis</taxon>
        <taxon>Pelomicrobium</taxon>
    </lineage>
</organism>
<feature type="transmembrane region" description="Helical" evidence="7">
    <location>
        <begin position="183"/>
        <end position="211"/>
    </location>
</feature>
<evidence type="ECO:0000313" key="9">
    <source>
        <dbReference type="Proteomes" id="UP000321201"/>
    </source>
</evidence>
<name>A0A5C7ERW0_9PROT</name>
<dbReference type="InterPro" id="IPR037272">
    <property type="entry name" value="SNS_sf"/>
</dbReference>
<evidence type="ECO:0000256" key="7">
    <source>
        <dbReference type="SAM" id="Phobius"/>
    </source>
</evidence>
<feature type="transmembrane region" description="Helical" evidence="7">
    <location>
        <begin position="43"/>
        <end position="63"/>
    </location>
</feature>
<protein>
    <recommendedName>
        <fullName evidence="6">Transporter</fullName>
    </recommendedName>
</protein>
<dbReference type="PRINTS" id="PR00176">
    <property type="entry name" value="NANEUSMPORT"/>
</dbReference>
<dbReference type="CDD" id="cd10336">
    <property type="entry name" value="SLC6sbd_Tyt1-Like"/>
    <property type="match status" value="1"/>
</dbReference>
<feature type="transmembrane region" description="Helical" evidence="7">
    <location>
        <begin position="223"/>
        <end position="246"/>
    </location>
</feature>
<feature type="transmembrane region" description="Helical" evidence="7">
    <location>
        <begin position="429"/>
        <end position="450"/>
    </location>
</feature>
<dbReference type="InterPro" id="IPR000175">
    <property type="entry name" value="Na/ntran_symport"/>
</dbReference>
<accession>A0A5C7ERW0</accession>
<dbReference type="PROSITE" id="PS00610">
    <property type="entry name" value="NA_NEUROTRAN_SYMP_1"/>
    <property type="match status" value="1"/>
</dbReference>
<feature type="transmembrane region" description="Helical" evidence="7">
    <location>
        <begin position="387"/>
        <end position="408"/>
    </location>
</feature>
<dbReference type="SUPFAM" id="SSF161070">
    <property type="entry name" value="SNF-like"/>
    <property type="match status" value="1"/>
</dbReference>
<gene>
    <name evidence="8" type="ORF">FR698_12390</name>
</gene>
<dbReference type="InParanoid" id="A0A5C7ERW0"/>
<keyword evidence="9" id="KW-1185">Reference proteome</keyword>
<dbReference type="PANTHER" id="PTHR42948">
    <property type="entry name" value="TRANSPORTER"/>
    <property type="match status" value="1"/>
</dbReference>
<keyword evidence="2 6" id="KW-0813">Transport</keyword>
<dbReference type="GO" id="GO:0015293">
    <property type="term" value="F:symporter activity"/>
    <property type="evidence" value="ECO:0007669"/>
    <property type="project" value="UniProtKB-KW"/>
</dbReference>
<comment type="subcellular location">
    <subcellularLocation>
        <location evidence="1">Membrane</location>
        <topology evidence="1">Multi-pass membrane protein</topology>
    </subcellularLocation>
</comment>
<reference evidence="8 9" key="1">
    <citation type="submission" date="2019-08" db="EMBL/GenBank/DDBJ databases">
        <title>Pelomicrobium methylotrophicum gen. nov., sp. nov. a moderately thermophilic, facultatively anaerobic, lithoautotrophic and methylotrophic bacterium isolated from a terrestrial mud volcano.</title>
        <authorList>
            <person name="Slobodkina G.B."/>
            <person name="Merkel A.Y."/>
            <person name="Slobodkin A.I."/>
        </authorList>
    </citation>
    <scope>NUCLEOTIDE SEQUENCE [LARGE SCALE GENOMIC DNA]</scope>
    <source>
        <strain evidence="8 9">SM250</strain>
    </source>
</reference>
<dbReference type="EMBL" id="VPFL01000018">
    <property type="protein sequence ID" value="TXF10992.1"/>
    <property type="molecule type" value="Genomic_DNA"/>
</dbReference>
<evidence type="ECO:0000313" key="8">
    <source>
        <dbReference type="EMBL" id="TXF10992.1"/>
    </source>
</evidence>
<keyword evidence="3 6" id="KW-0812">Transmembrane</keyword>
<comment type="caution">
    <text evidence="8">The sequence shown here is derived from an EMBL/GenBank/DDBJ whole genome shotgun (WGS) entry which is preliminary data.</text>
</comment>
<dbReference type="GO" id="GO:0016020">
    <property type="term" value="C:membrane"/>
    <property type="evidence" value="ECO:0007669"/>
    <property type="project" value="UniProtKB-SubCell"/>
</dbReference>
<dbReference type="PROSITE" id="PS50267">
    <property type="entry name" value="NA_NEUROTRAN_SYMP_3"/>
    <property type="match status" value="1"/>
</dbReference>
<dbReference type="AlphaFoldDB" id="A0A5C7ERW0"/>
<evidence type="ECO:0000256" key="2">
    <source>
        <dbReference type="ARBA" id="ARBA00022448"/>
    </source>
</evidence>
<evidence type="ECO:0000256" key="1">
    <source>
        <dbReference type="ARBA" id="ARBA00004141"/>
    </source>
</evidence>
<comment type="similarity">
    <text evidence="6">Belongs to the sodium:neurotransmitter symporter (SNF) (TC 2.A.22) family.</text>
</comment>
<feature type="transmembrane region" description="Helical" evidence="7">
    <location>
        <begin position="151"/>
        <end position="171"/>
    </location>
</feature>
<dbReference type="RefSeq" id="WP_147800513.1">
    <property type="nucleotide sequence ID" value="NZ_VPFL01000018.1"/>
</dbReference>
<dbReference type="InterPro" id="IPR047218">
    <property type="entry name" value="YocR/YhdH-like"/>
</dbReference>
<evidence type="ECO:0000256" key="5">
    <source>
        <dbReference type="ARBA" id="ARBA00023136"/>
    </source>
</evidence>